<dbReference type="STRING" id="322095.HMPREF3185_00861"/>
<dbReference type="PATRIC" id="fig|322095.3.peg.849"/>
<keyword evidence="1" id="KW-0732">Signal</keyword>
<dbReference type="Pfam" id="PF01663">
    <property type="entry name" value="Phosphodiest"/>
    <property type="match status" value="1"/>
</dbReference>
<protein>
    <submittedName>
        <fullName evidence="2">Type I phosphodiesterase / nucleotide pyrophosphatase</fullName>
    </submittedName>
</protein>
<dbReference type="RefSeq" id="WP_060935256.1">
    <property type="nucleotide sequence ID" value="NZ_KQ960438.1"/>
</dbReference>
<feature type="chain" id="PRO_5007462264" evidence="1">
    <location>
        <begin position="31"/>
        <end position="526"/>
    </location>
</feature>
<dbReference type="InterPro" id="IPR017850">
    <property type="entry name" value="Alkaline_phosphatase_core_sf"/>
</dbReference>
<keyword evidence="3" id="KW-1185">Reference proteome</keyword>
<dbReference type="EMBL" id="LSDK01000058">
    <property type="protein sequence ID" value="KXB76667.1"/>
    <property type="molecule type" value="Genomic_DNA"/>
</dbReference>
<dbReference type="Gene3D" id="3.30.1360.150">
    <property type="match status" value="1"/>
</dbReference>
<dbReference type="PIRSF" id="PIRSF031924">
    <property type="entry name" value="Pi-irrepressible_AP"/>
    <property type="match status" value="1"/>
</dbReference>
<sequence length="526" mass="58245">MSKSPLEQRSMRYLLTSLLALVALQQPLQAGDLPRVVVYITIEDLRGDYLEQLRPLFTEDGLGRMLSEGKIYPHVRFPLTELDRASATATLHTGAYPQTHGIERTTLWSKKEHAWRSVFYDPSVTGSYTRDTYSPKALLVNTLGDRIKEASSGAGLVYAIASDAETAIASGGWFANGAFWLDSKIASWASSSYYEAMPKSLEAYNRSAEGPNKRLVGGQMAWSPLRSYSSPSRTWSDWGGRFTHRYQGHQAADFKRSALANEEVTSLALRLLDQGGYAESKSPGMLALSYSLDVAPREAQGELTSEEVDAYVRLDKNIQALLQELRRKFGEGNYLLALSGTGYTHYRRPRLRGAEARYGQFSAKKGAALLNLYLSALYGQGSWVERLADGRVYLNRKLAETKRIALSELQDKSAAFLEEMEGIGMAVAGERLVTQSSLSDAARALRRSIHVRHMADVYWTLTPGWEVEDPADSPNLWLHSTAISSPCILLGAGITARDFDYPIVEAPDVAKAIAYVLRIRPPNAAR</sequence>
<accession>A0A134B9P8</accession>
<comment type="caution">
    <text evidence="2">The sequence shown here is derived from an EMBL/GenBank/DDBJ whole genome shotgun (WGS) entry which is preliminary data.</text>
</comment>
<evidence type="ECO:0000313" key="3">
    <source>
        <dbReference type="Proteomes" id="UP000070224"/>
    </source>
</evidence>
<dbReference type="AlphaFoldDB" id="A0A134B9P8"/>
<reference evidence="3" key="1">
    <citation type="submission" date="2016-01" db="EMBL/GenBank/DDBJ databases">
        <authorList>
            <person name="Mitreva M."/>
            <person name="Pepin K.H."/>
            <person name="Mihindukulasuriya K.A."/>
            <person name="Fulton R."/>
            <person name="Fronick C."/>
            <person name="O'Laughlin M."/>
            <person name="Miner T."/>
            <person name="Herter B."/>
            <person name="Rosa B.A."/>
            <person name="Cordes M."/>
            <person name="Tomlinson C."/>
            <person name="Wollam A."/>
            <person name="Palsikar V.B."/>
            <person name="Mardis E.R."/>
            <person name="Wilson R.K."/>
        </authorList>
    </citation>
    <scope>NUCLEOTIDE SEQUENCE [LARGE SCALE GENOMIC DNA]</scope>
    <source>
        <strain evidence="3">KA00683</strain>
    </source>
</reference>
<name>A0A134B9P8_9PORP</name>
<dbReference type="InterPro" id="IPR002591">
    <property type="entry name" value="Phosphodiest/P_Trfase"/>
</dbReference>
<feature type="signal peptide" evidence="1">
    <location>
        <begin position="1"/>
        <end position="30"/>
    </location>
</feature>
<dbReference type="GO" id="GO:0004035">
    <property type="term" value="F:alkaline phosphatase activity"/>
    <property type="evidence" value="ECO:0007669"/>
    <property type="project" value="InterPro"/>
</dbReference>
<organism evidence="2 3">
    <name type="scientific">Porphyromonas somerae</name>
    <dbReference type="NCBI Taxonomy" id="322095"/>
    <lineage>
        <taxon>Bacteria</taxon>
        <taxon>Pseudomonadati</taxon>
        <taxon>Bacteroidota</taxon>
        <taxon>Bacteroidia</taxon>
        <taxon>Bacteroidales</taxon>
        <taxon>Porphyromonadaceae</taxon>
        <taxon>Porphyromonas</taxon>
    </lineage>
</organism>
<dbReference type="Gene3D" id="3.40.720.10">
    <property type="entry name" value="Alkaline Phosphatase, subunit A"/>
    <property type="match status" value="1"/>
</dbReference>
<dbReference type="SUPFAM" id="SSF53649">
    <property type="entry name" value="Alkaline phosphatase-like"/>
    <property type="match status" value="1"/>
</dbReference>
<dbReference type="InterPro" id="IPR026263">
    <property type="entry name" value="Alkaline_phosphatase_prok"/>
</dbReference>
<dbReference type="Proteomes" id="UP000070224">
    <property type="component" value="Unassembled WGS sequence"/>
</dbReference>
<evidence type="ECO:0000256" key="1">
    <source>
        <dbReference type="SAM" id="SignalP"/>
    </source>
</evidence>
<gene>
    <name evidence="2" type="ORF">HMPREF3185_00861</name>
</gene>
<proteinExistence type="predicted"/>
<evidence type="ECO:0000313" key="2">
    <source>
        <dbReference type="EMBL" id="KXB76667.1"/>
    </source>
</evidence>